<feature type="non-terminal residue" evidence="2">
    <location>
        <position position="79"/>
    </location>
</feature>
<sequence>MGAENSFNYLFLKRIGRLLRILLPFSRLSLNIHNYNERIYTHPLILVLLILINEIGLQYVIYVVGLLSSVFLDELTKPV</sequence>
<keyword evidence="1" id="KW-0812">Transmembrane</keyword>
<reference evidence="2" key="1">
    <citation type="submission" date="2021-02" db="EMBL/GenBank/DDBJ databases">
        <authorList>
            <person name="Nowell W R."/>
        </authorList>
    </citation>
    <scope>NUCLEOTIDE SEQUENCE</scope>
</reference>
<evidence type="ECO:0000313" key="3">
    <source>
        <dbReference type="Proteomes" id="UP000663860"/>
    </source>
</evidence>
<feature type="transmembrane region" description="Helical" evidence="1">
    <location>
        <begin position="44"/>
        <end position="72"/>
    </location>
</feature>
<accession>A0A815UC28</accession>
<protein>
    <submittedName>
        <fullName evidence="2">Uncharacterized protein</fullName>
    </submittedName>
</protein>
<organism evidence="2 3">
    <name type="scientific">Adineta steineri</name>
    <dbReference type="NCBI Taxonomy" id="433720"/>
    <lineage>
        <taxon>Eukaryota</taxon>
        <taxon>Metazoa</taxon>
        <taxon>Spiralia</taxon>
        <taxon>Gnathifera</taxon>
        <taxon>Rotifera</taxon>
        <taxon>Eurotatoria</taxon>
        <taxon>Bdelloidea</taxon>
        <taxon>Adinetida</taxon>
        <taxon>Adinetidae</taxon>
        <taxon>Adineta</taxon>
    </lineage>
</organism>
<dbReference type="Proteomes" id="UP000663860">
    <property type="component" value="Unassembled WGS sequence"/>
</dbReference>
<gene>
    <name evidence="2" type="ORF">IZO911_LOCUS45663</name>
</gene>
<keyword evidence="1" id="KW-0472">Membrane</keyword>
<dbReference type="EMBL" id="CAJNOE010004801">
    <property type="protein sequence ID" value="CAF1515622.1"/>
    <property type="molecule type" value="Genomic_DNA"/>
</dbReference>
<keyword evidence="1" id="KW-1133">Transmembrane helix</keyword>
<proteinExistence type="predicted"/>
<evidence type="ECO:0000256" key="1">
    <source>
        <dbReference type="SAM" id="Phobius"/>
    </source>
</evidence>
<dbReference type="AlphaFoldDB" id="A0A815UC28"/>
<name>A0A815UC28_9BILA</name>
<evidence type="ECO:0000313" key="2">
    <source>
        <dbReference type="EMBL" id="CAF1515622.1"/>
    </source>
</evidence>
<comment type="caution">
    <text evidence="2">The sequence shown here is derived from an EMBL/GenBank/DDBJ whole genome shotgun (WGS) entry which is preliminary data.</text>
</comment>